<evidence type="ECO:0000313" key="2">
    <source>
        <dbReference type="EMBL" id="GLR65555.1"/>
    </source>
</evidence>
<dbReference type="Pfam" id="PF03009">
    <property type="entry name" value="GDPD"/>
    <property type="match status" value="1"/>
</dbReference>
<dbReference type="PANTHER" id="PTHR46211:SF14">
    <property type="entry name" value="GLYCEROPHOSPHODIESTER PHOSPHODIESTERASE"/>
    <property type="match status" value="1"/>
</dbReference>
<accession>A0ABQ6A628</accession>
<dbReference type="PANTHER" id="PTHR46211">
    <property type="entry name" value="GLYCEROPHOSPHORYL DIESTER PHOSPHODIESTERASE"/>
    <property type="match status" value="1"/>
</dbReference>
<evidence type="ECO:0000259" key="1">
    <source>
        <dbReference type="PROSITE" id="PS51704"/>
    </source>
</evidence>
<dbReference type="InterPro" id="IPR030395">
    <property type="entry name" value="GP_PDE_dom"/>
</dbReference>
<dbReference type="Proteomes" id="UP001156641">
    <property type="component" value="Unassembled WGS sequence"/>
</dbReference>
<reference evidence="3" key="1">
    <citation type="journal article" date="2019" name="Int. J. Syst. Evol. Microbiol.">
        <title>The Global Catalogue of Microorganisms (GCM) 10K type strain sequencing project: providing services to taxonomists for standard genome sequencing and annotation.</title>
        <authorList>
            <consortium name="The Broad Institute Genomics Platform"/>
            <consortium name="The Broad Institute Genome Sequencing Center for Infectious Disease"/>
            <person name="Wu L."/>
            <person name="Ma J."/>
        </authorList>
    </citation>
    <scope>NUCLEOTIDE SEQUENCE [LARGE SCALE GENOMIC DNA]</scope>
    <source>
        <strain evidence="3">NBRC 112502</strain>
    </source>
</reference>
<dbReference type="SUPFAM" id="SSF51695">
    <property type="entry name" value="PLC-like phosphodiesterases"/>
    <property type="match status" value="1"/>
</dbReference>
<proteinExistence type="predicted"/>
<organism evidence="2 3">
    <name type="scientific">Acidocella aquatica</name>
    <dbReference type="NCBI Taxonomy" id="1922313"/>
    <lineage>
        <taxon>Bacteria</taxon>
        <taxon>Pseudomonadati</taxon>
        <taxon>Pseudomonadota</taxon>
        <taxon>Alphaproteobacteria</taxon>
        <taxon>Acetobacterales</taxon>
        <taxon>Acidocellaceae</taxon>
        <taxon>Acidocella</taxon>
    </lineage>
</organism>
<dbReference type="InterPro" id="IPR017946">
    <property type="entry name" value="PLC-like_Pdiesterase_TIM-brl"/>
</dbReference>
<gene>
    <name evidence="2" type="ORF">GCM10010909_02330</name>
</gene>
<evidence type="ECO:0000313" key="3">
    <source>
        <dbReference type="Proteomes" id="UP001156641"/>
    </source>
</evidence>
<dbReference type="EMBL" id="BSOS01000005">
    <property type="protein sequence ID" value="GLR65555.1"/>
    <property type="molecule type" value="Genomic_DNA"/>
</dbReference>
<comment type="caution">
    <text evidence="2">The sequence shown here is derived from an EMBL/GenBank/DDBJ whole genome shotgun (WGS) entry which is preliminary data.</text>
</comment>
<dbReference type="Gene3D" id="3.20.20.190">
    <property type="entry name" value="Phosphatidylinositol (PI) phosphodiesterase"/>
    <property type="match status" value="1"/>
</dbReference>
<protein>
    <submittedName>
        <fullName evidence="2">Glycerophosphoryl diester phosphodiesterase</fullName>
    </submittedName>
</protein>
<sequence>MTADNVPVVHHDARLHPDIARNESGVYAGADAPLIRALTYQQLATYDVGRLRPGSAYARRYPGQQAQDGERIPTLAKVLTTCASLDLLVEIKTAPDRPDITHTPSELVEQVSRVLGAAKSSENAGLIAFDWRVLDVAARRAPSLRRGCLTDANTVCQARLWFGDSRLDAHEPEKPGSVPRTVASTGAVIWAPDHKTITEADIAEARRLGLAVIPWTVNDPDDIQRMIELRVDGMISDVPDQAKAMIAARGIALAAPGFVSRLRM</sequence>
<name>A0ABQ6A628_9PROT</name>
<feature type="domain" description="GP-PDE" evidence="1">
    <location>
        <begin position="1"/>
        <end position="246"/>
    </location>
</feature>
<keyword evidence="3" id="KW-1185">Reference proteome</keyword>
<dbReference type="PROSITE" id="PS51704">
    <property type="entry name" value="GP_PDE"/>
    <property type="match status" value="1"/>
</dbReference>